<keyword evidence="2" id="KW-0540">Nuclease</keyword>
<feature type="domain" description="Putative restriction endonuclease" evidence="1">
    <location>
        <begin position="12"/>
        <end position="170"/>
    </location>
</feature>
<dbReference type="PANTHER" id="PTHR34107">
    <property type="entry name" value="SLL0198 PROTEIN-RELATED"/>
    <property type="match status" value="1"/>
</dbReference>
<sequence>MTVSIAPIATLAEFLDRPDLEDSPAWEYLDGVAVQKPMPKFRHSLLQKRLIRAIDAVGDRYTAMPELRCTFGDRSIVPDVAVIAWERVALTDEGEPIDQFLAAPDWIIEILSPEQPANRVMDQLLHSLQFGSRLAWLVDPQDQSILALLPDRPPLIGRRADPLPCLPDLPLTLTAEQIFGWLKVGSQPEEAS</sequence>
<dbReference type="InterPro" id="IPR008538">
    <property type="entry name" value="Uma2"/>
</dbReference>
<evidence type="ECO:0000313" key="2">
    <source>
        <dbReference type="EMBL" id="MFG3817972.1"/>
    </source>
</evidence>
<dbReference type="Gene3D" id="3.90.1570.10">
    <property type="entry name" value="tt1808, chain A"/>
    <property type="match status" value="1"/>
</dbReference>
<proteinExistence type="predicted"/>
<dbReference type="EMBL" id="JAZAQF010000059">
    <property type="protein sequence ID" value="MFG3817972.1"/>
    <property type="molecule type" value="Genomic_DNA"/>
</dbReference>
<dbReference type="InterPro" id="IPR011335">
    <property type="entry name" value="Restrct_endonuc-II-like"/>
</dbReference>
<comment type="caution">
    <text evidence="2">The sequence shown here is derived from an EMBL/GenBank/DDBJ whole genome shotgun (WGS) entry which is preliminary data.</text>
</comment>
<dbReference type="RefSeq" id="WP_393012744.1">
    <property type="nucleotide sequence ID" value="NZ_JAZAQF010000059.1"/>
</dbReference>
<keyword evidence="2" id="KW-0378">Hydrolase</keyword>
<keyword evidence="2" id="KW-0255">Endonuclease</keyword>
<dbReference type="GO" id="GO:0004519">
    <property type="term" value="F:endonuclease activity"/>
    <property type="evidence" value="ECO:0007669"/>
    <property type="project" value="UniProtKB-KW"/>
</dbReference>
<name>A0ABW7C9Z3_9CYAN</name>
<keyword evidence="3" id="KW-1185">Reference proteome</keyword>
<accession>A0ABW7C9Z3</accession>
<dbReference type="PANTHER" id="PTHR34107:SF5">
    <property type="entry name" value="SLL1355 PROTEIN"/>
    <property type="match status" value="1"/>
</dbReference>
<dbReference type="Pfam" id="PF05685">
    <property type="entry name" value="Uma2"/>
    <property type="match status" value="1"/>
</dbReference>
<evidence type="ECO:0000313" key="3">
    <source>
        <dbReference type="Proteomes" id="UP001604335"/>
    </source>
</evidence>
<evidence type="ECO:0000259" key="1">
    <source>
        <dbReference type="Pfam" id="PF05685"/>
    </source>
</evidence>
<reference evidence="3" key="1">
    <citation type="journal article" date="2024" name="Algal Res.">
        <title>Biochemical, toxicological and genomic investigation of a high-biomass producing Limnothrix strain isolated from Italian shallow drinking water reservoir.</title>
        <authorList>
            <person name="Simonazzi M."/>
            <person name="Shishido T.K."/>
            <person name="Delbaje E."/>
            <person name="Wahlsten M."/>
            <person name="Fewer D.P."/>
            <person name="Sivonen K."/>
            <person name="Pezzolesi L."/>
            <person name="Pistocchi R."/>
        </authorList>
    </citation>
    <scope>NUCLEOTIDE SEQUENCE [LARGE SCALE GENOMIC DNA]</scope>
    <source>
        <strain evidence="3">LRLZ20PSL1</strain>
    </source>
</reference>
<dbReference type="CDD" id="cd06260">
    <property type="entry name" value="DUF820-like"/>
    <property type="match status" value="1"/>
</dbReference>
<organism evidence="2 3">
    <name type="scientific">Limnothrix redekei LRLZ20PSL1</name>
    <dbReference type="NCBI Taxonomy" id="3112953"/>
    <lineage>
        <taxon>Bacteria</taxon>
        <taxon>Bacillati</taxon>
        <taxon>Cyanobacteriota</taxon>
        <taxon>Cyanophyceae</taxon>
        <taxon>Pseudanabaenales</taxon>
        <taxon>Pseudanabaenaceae</taxon>
        <taxon>Limnothrix</taxon>
    </lineage>
</organism>
<dbReference type="InterPro" id="IPR012296">
    <property type="entry name" value="Nuclease_put_TT1808"/>
</dbReference>
<gene>
    <name evidence="2" type="ORF">VPK24_10020</name>
</gene>
<protein>
    <submittedName>
        <fullName evidence="2">Uma2 family endonuclease</fullName>
    </submittedName>
</protein>
<dbReference type="Proteomes" id="UP001604335">
    <property type="component" value="Unassembled WGS sequence"/>
</dbReference>
<dbReference type="SUPFAM" id="SSF52980">
    <property type="entry name" value="Restriction endonuclease-like"/>
    <property type="match status" value="1"/>
</dbReference>